<evidence type="ECO:0000256" key="2">
    <source>
        <dbReference type="ARBA" id="ARBA00022475"/>
    </source>
</evidence>
<gene>
    <name evidence="8" type="ORF">KGQ91_01270</name>
</gene>
<sequence>MTHETATIKVWDLWTRLFHWSLVTAFATAWLTSGVWQTVHEWAGYSVAALIAWRLLWGLVGPHHVRFRHFIASPGAALGHLKAMARRREPRYLGHNPAGGLMIAVLLAGLAAQALTGWLQTTDAFWGVAWVQETHQFLGNALLALVGLHVAGVIASSWQHRENLARSMVTGHKRAPGPDDIA</sequence>
<protein>
    <submittedName>
        <fullName evidence="8">Cytochrome b/b6 domain-containing protein</fullName>
    </submittedName>
</protein>
<comment type="subcellular location">
    <subcellularLocation>
        <location evidence="1">Cell membrane</location>
        <topology evidence="1">Multi-pass membrane protein</topology>
    </subcellularLocation>
</comment>
<accession>A0ABS7WVX0</accession>
<dbReference type="Proteomes" id="UP001319883">
    <property type="component" value="Unassembled WGS sequence"/>
</dbReference>
<feature type="domain" description="Cytochrome b561 bacterial/Ni-hydrogenase" evidence="7">
    <location>
        <begin position="10"/>
        <end position="171"/>
    </location>
</feature>
<dbReference type="PANTHER" id="PTHR30485">
    <property type="entry name" value="NI/FE-HYDROGENASE 1 B-TYPE CYTOCHROME SUBUNIT"/>
    <property type="match status" value="1"/>
</dbReference>
<evidence type="ECO:0000256" key="3">
    <source>
        <dbReference type="ARBA" id="ARBA00022692"/>
    </source>
</evidence>
<evidence type="ECO:0000256" key="4">
    <source>
        <dbReference type="ARBA" id="ARBA00022989"/>
    </source>
</evidence>
<dbReference type="Pfam" id="PF01292">
    <property type="entry name" value="Ni_hydr_CYTB"/>
    <property type="match status" value="1"/>
</dbReference>
<keyword evidence="5 6" id="KW-0472">Membrane</keyword>
<organism evidence="8 9">
    <name type="scientific">Modicisalibacter tunisiensis</name>
    <dbReference type="NCBI Taxonomy" id="390637"/>
    <lineage>
        <taxon>Bacteria</taxon>
        <taxon>Pseudomonadati</taxon>
        <taxon>Pseudomonadota</taxon>
        <taxon>Gammaproteobacteria</taxon>
        <taxon>Oceanospirillales</taxon>
        <taxon>Halomonadaceae</taxon>
        <taxon>Modicisalibacter</taxon>
    </lineage>
</organism>
<dbReference type="EMBL" id="JAGXFD010000001">
    <property type="protein sequence ID" value="MBZ9566324.1"/>
    <property type="molecule type" value="Genomic_DNA"/>
</dbReference>
<feature type="transmembrane region" description="Helical" evidence="6">
    <location>
        <begin position="137"/>
        <end position="158"/>
    </location>
</feature>
<name>A0ABS7WVX0_9GAMM</name>
<keyword evidence="3 6" id="KW-0812">Transmembrane</keyword>
<dbReference type="InterPro" id="IPR011577">
    <property type="entry name" value="Cyt_b561_bac/Ni-Hgenase"/>
</dbReference>
<dbReference type="Gene3D" id="1.20.950.20">
    <property type="entry name" value="Transmembrane di-heme cytochromes, Chain C"/>
    <property type="match status" value="1"/>
</dbReference>
<evidence type="ECO:0000259" key="7">
    <source>
        <dbReference type="Pfam" id="PF01292"/>
    </source>
</evidence>
<keyword evidence="4 6" id="KW-1133">Transmembrane helix</keyword>
<evidence type="ECO:0000256" key="5">
    <source>
        <dbReference type="ARBA" id="ARBA00023136"/>
    </source>
</evidence>
<feature type="transmembrane region" description="Helical" evidence="6">
    <location>
        <begin position="42"/>
        <end position="60"/>
    </location>
</feature>
<dbReference type="InterPro" id="IPR016174">
    <property type="entry name" value="Di-haem_cyt_TM"/>
</dbReference>
<dbReference type="PANTHER" id="PTHR30485:SF2">
    <property type="entry name" value="BLL0597 PROTEIN"/>
    <property type="match status" value="1"/>
</dbReference>
<feature type="transmembrane region" description="Helical" evidence="6">
    <location>
        <begin position="17"/>
        <end position="36"/>
    </location>
</feature>
<dbReference type="SUPFAM" id="SSF81342">
    <property type="entry name" value="Transmembrane di-heme cytochromes"/>
    <property type="match status" value="1"/>
</dbReference>
<keyword evidence="9" id="KW-1185">Reference proteome</keyword>
<evidence type="ECO:0000256" key="1">
    <source>
        <dbReference type="ARBA" id="ARBA00004651"/>
    </source>
</evidence>
<feature type="transmembrane region" description="Helical" evidence="6">
    <location>
        <begin position="92"/>
        <end position="117"/>
    </location>
</feature>
<proteinExistence type="predicted"/>
<evidence type="ECO:0000256" key="6">
    <source>
        <dbReference type="SAM" id="Phobius"/>
    </source>
</evidence>
<keyword evidence="2" id="KW-1003">Cell membrane</keyword>
<evidence type="ECO:0000313" key="8">
    <source>
        <dbReference type="EMBL" id="MBZ9566324.1"/>
    </source>
</evidence>
<evidence type="ECO:0000313" key="9">
    <source>
        <dbReference type="Proteomes" id="UP001319883"/>
    </source>
</evidence>
<comment type="caution">
    <text evidence="8">The sequence shown here is derived from an EMBL/GenBank/DDBJ whole genome shotgun (WGS) entry which is preliminary data.</text>
</comment>
<dbReference type="RefSeq" id="WP_163649818.1">
    <property type="nucleotide sequence ID" value="NZ_JAGXFC010000001.1"/>
</dbReference>
<reference evidence="8 9" key="1">
    <citation type="submission" date="2021-05" db="EMBL/GenBank/DDBJ databases">
        <title>Petroleum and Energy Research Collection (APPE): ex situ preservation of microbial diversity associated with the oil industry and exploitation of its biotechnological potential.</title>
        <authorList>
            <person name="Paixao C.T.M."/>
            <person name="Gomes M.B."/>
            <person name="Oliveira V.M."/>
        </authorList>
    </citation>
    <scope>NUCLEOTIDE SEQUENCE [LARGE SCALE GENOMIC DNA]</scope>
    <source>
        <strain evidence="8 9">LIT2</strain>
    </source>
</reference>
<dbReference type="InterPro" id="IPR051542">
    <property type="entry name" value="Hydrogenase_cytochrome"/>
</dbReference>